<proteinExistence type="predicted"/>
<evidence type="ECO:0000313" key="4">
    <source>
        <dbReference type="EMBL" id="MYC94690.1"/>
    </source>
</evidence>
<organism evidence="4">
    <name type="scientific">Caldilineaceae bacterium SB0661_bin_32</name>
    <dbReference type="NCBI Taxonomy" id="2605255"/>
    <lineage>
        <taxon>Bacteria</taxon>
        <taxon>Bacillati</taxon>
        <taxon>Chloroflexota</taxon>
        <taxon>Caldilineae</taxon>
        <taxon>Caldilineales</taxon>
        <taxon>Caldilineaceae</taxon>
    </lineage>
</organism>
<dbReference type="InterPro" id="IPR000674">
    <property type="entry name" value="Ald_Oxase/Xan_DH_a/b"/>
</dbReference>
<feature type="domain" description="Aldehyde oxidase/xanthine dehydrogenase a/b hammerhead" evidence="3">
    <location>
        <begin position="37"/>
        <end position="152"/>
    </location>
</feature>
<dbReference type="Pfam" id="PF01315">
    <property type="entry name" value="Ald_Xan_dh_C"/>
    <property type="match status" value="1"/>
</dbReference>
<dbReference type="GO" id="GO:0016491">
    <property type="term" value="F:oxidoreductase activity"/>
    <property type="evidence" value="ECO:0007669"/>
    <property type="project" value="UniProtKB-KW"/>
</dbReference>
<dbReference type="Pfam" id="PF02738">
    <property type="entry name" value="MoCoBD_1"/>
    <property type="match status" value="1"/>
</dbReference>
<name>A0A6B1D4F3_9CHLR</name>
<evidence type="ECO:0000259" key="3">
    <source>
        <dbReference type="SMART" id="SM01008"/>
    </source>
</evidence>
<reference evidence="4" key="1">
    <citation type="submission" date="2019-09" db="EMBL/GenBank/DDBJ databases">
        <title>Characterisation of the sponge microbiome using genome-centric metagenomics.</title>
        <authorList>
            <person name="Engelberts J.P."/>
            <person name="Robbins S.J."/>
            <person name="De Goeij J.M."/>
            <person name="Aranda M."/>
            <person name="Bell S.C."/>
            <person name="Webster N.S."/>
        </authorList>
    </citation>
    <scope>NUCLEOTIDE SEQUENCE</scope>
    <source>
        <strain evidence="4">SB0661_bin_32</strain>
    </source>
</reference>
<dbReference type="Gene3D" id="3.30.365.10">
    <property type="entry name" value="Aldehyde oxidase/xanthine dehydrogenase, molybdopterin binding domain"/>
    <property type="match status" value="4"/>
</dbReference>
<dbReference type="InterPro" id="IPR036856">
    <property type="entry name" value="Ald_Oxase/Xan_DH_a/b_sf"/>
</dbReference>
<dbReference type="PANTHER" id="PTHR11908">
    <property type="entry name" value="XANTHINE DEHYDROGENASE"/>
    <property type="match status" value="1"/>
</dbReference>
<dbReference type="InterPro" id="IPR037165">
    <property type="entry name" value="AldOxase/xan_DH_Mopterin-bd_sf"/>
</dbReference>
<accession>A0A6B1D4F3</accession>
<dbReference type="InterPro" id="IPR008274">
    <property type="entry name" value="AldOxase/xan_DH_MoCoBD1"/>
</dbReference>
<dbReference type="SUPFAM" id="SSF54665">
    <property type="entry name" value="CO dehydrogenase molybdoprotein N-domain-like"/>
    <property type="match status" value="1"/>
</dbReference>
<gene>
    <name evidence="4" type="ORF">F4X14_06940</name>
</gene>
<dbReference type="EMBL" id="VXMH01000031">
    <property type="protein sequence ID" value="MYC94690.1"/>
    <property type="molecule type" value="Genomic_DNA"/>
</dbReference>
<protein>
    <submittedName>
        <fullName evidence="4">Xanthine dehydrogenase family protein molybdopterin-binding subunit</fullName>
    </submittedName>
</protein>
<dbReference type="SMART" id="SM01008">
    <property type="entry name" value="Ald_Xan_dh_C"/>
    <property type="match status" value="1"/>
</dbReference>
<dbReference type="SUPFAM" id="SSF56003">
    <property type="entry name" value="Molybdenum cofactor-binding domain"/>
    <property type="match status" value="1"/>
</dbReference>
<evidence type="ECO:0000256" key="2">
    <source>
        <dbReference type="ARBA" id="ARBA00023002"/>
    </source>
</evidence>
<sequence length="773" mass="82130">MAGTKQNGTGKLAANGQNGYKVIGTRPVRPDGVDKVTGRAVYAADVQMTGLLHGFVLRSPHAHANIRSIDTSKAEALPGVRAVVTAADLPVAEDKIEDLGEGAINLKYLSDNILAHEKALYHGHAVAAVAAVNPHIAQEAAELIEVDYEVLPPVMTVDDALAGDAPILLDTLRTDSMGEIGAEQTNLASFFRHQRGDLDAGFADAHLVVDRTYRTETVHQGYIEPHAATALYSADGQITIWTSTQGSFAVRGQVCEILQIPVSRLKVVPTEIGGGFGGKINVYVEPVAVLLSQKAGHEPVKVIMSRADVLAATGPTSGSNVRVKIGVDANGKISAALAELYYEAGAYPGSPVGAAANVSLAPYAIDNLQVDGYDIVVNRPRSAAYRAPGGTNVAFAVESVVDELAEKLGMDPAEFRILNGAKENDRRPDGLQYARIGQIETVEAIRDSEHYQSSLEGKYRGRGIASGYWNNWGGQSSATAVLNPDGTVNLNEASTDIGGTRASIAMQLAEAMDIEYEMVKARVVDTDTVSYNDVTGGSRTTFATGLAAYNLGQQLIKEMKSRLADQWDVGAGDVSYEDGTFSAGGESLPFVEAAGLVQREEPLMASSTVHPQDFGPGFSTQCVDIEVDPETGKITILRYTIAQDVGKAIHPSYVEGQMQGGVAQGIGWAINEEYIYDDEGRLLNASLLDYRMPTALDLPMIETIMVEVPHPAHPYGVRGVGEVNIVPPAGAIANAVYNATGVRMDKLPISPANLLEAMWARETEPAELVPGDD</sequence>
<dbReference type="AlphaFoldDB" id="A0A6B1D4F3"/>
<dbReference type="GO" id="GO:0005506">
    <property type="term" value="F:iron ion binding"/>
    <property type="evidence" value="ECO:0007669"/>
    <property type="project" value="InterPro"/>
</dbReference>
<comment type="caution">
    <text evidence="4">The sequence shown here is derived from an EMBL/GenBank/DDBJ whole genome shotgun (WGS) entry which is preliminary data.</text>
</comment>
<dbReference type="InterPro" id="IPR046867">
    <property type="entry name" value="AldOxase/xan_DH_MoCoBD2"/>
</dbReference>
<dbReference type="InterPro" id="IPR016208">
    <property type="entry name" value="Ald_Oxase/xanthine_DH-like"/>
</dbReference>
<dbReference type="Gene3D" id="3.90.1170.50">
    <property type="entry name" value="Aldehyde oxidase/xanthine dehydrogenase, a/b hammerhead"/>
    <property type="match status" value="1"/>
</dbReference>
<keyword evidence="2" id="KW-0560">Oxidoreductase</keyword>
<evidence type="ECO:0000256" key="1">
    <source>
        <dbReference type="ARBA" id="ARBA00022505"/>
    </source>
</evidence>
<keyword evidence="1" id="KW-0500">Molybdenum</keyword>
<dbReference type="PANTHER" id="PTHR11908:SF132">
    <property type="entry name" value="ALDEHYDE OXIDASE 1-RELATED"/>
    <property type="match status" value="1"/>
</dbReference>
<dbReference type="Pfam" id="PF20256">
    <property type="entry name" value="MoCoBD_2"/>
    <property type="match status" value="1"/>
</dbReference>